<accession>A0A922JRI4</accession>
<proteinExistence type="predicted"/>
<sequence>MRSNSQIKELTPKLFVLTKHTQLCIEVELRLKKTPSEGCAQHSCTITYLNTVEKLFFLLFWHSFPACVDHVGMKSHDRGHSSRKYVVIFARWTSLSILNNQGYRTKFSNSLKQSVFCWASSTFSGRCISSFYPPIA</sequence>
<organism evidence="1 2">
    <name type="scientific">Carya illinoinensis</name>
    <name type="common">Pecan</name>
    <dbReference type="NCBI Taxonomy" id="32201"/>
    <lineage>
        <taxon>Eukaryota</taxon>
        <taxon>Viridiplantae</taxon>
        <taxon>Streptophyta</taxon>
        <taxon>Embryophyta</taxon>
        <taxon>Tracheophyta</taxon>
        <taxon>Spermatophyta</taxon>
        <taxon>Magnoliopsida</taxon>
        <taxon>eudicotyledons</taxon>
        <taxon>Gunneridae</taxon>
        <taxon>Pentapetalae</taxon>
        <taxon>rosids</taxon>
        <taxon>fabids</taxon>
        <taxon>Fagales</taxon>
        <taxon>Juglandaceae</taxon>
        <taxon>Carya</taxon>
    </lineage>
</organism>
<name>A0A922JRI4_CARIL</name>
<protein>
    <submittedName>
        <fullName evidence="1">Uncharacterized protein</fullName>
    </submittedName>
</protein>
<evidence type="ECO:0000313" key="2">
    <source>
        <dbReference type="Proteomes" id="UP000811246"/>
    </source>
</evidence>
<gene>
    <name evidence="1" type="ORF">I3842_04G119400</name>
</gene>
<reference evidence="1" key="1">
    <citation type="submission" date="2021-01" db="EMBL/GenBank/DDBJ databases">
        <authorList>
            <person name="Lovell J.T."/>
            <person name="Bentley N."/>
            <person name="Bhattarai G."/>
            <person name="Jenkins J.W."/>
            <person name="Sreedasyam A."/>
            <person name="Alarcon Y."/>
            <person name="Bock C."/>
            <person name="Boston L."/>
            <person name="Carlson J."/>
            <person name="Cervantes K."/>
            <person name="Clermont K."/>
            <person name="Krom N."/>
            <person name="Kubenka K."/>
            <person name="Mamidi S."/>
            <person name="Mattison C."/>
            <person name="Monteros M."/>
            <person name="Pisani C."/>
            <person name="Plott C."/>
            <person name="Rajasekar S."/>
            <person name="Rhein H.S."/>
            <person name="Rohla C."/>
            <person name="Song M."/>
            <person name="Hilaire R.S."/>
            <person name="Shu S."/>
            <person name="Wells L."/>
            <person name="Wang X."/>
            <person name="Webber J."/>
            <person name="Heerema R.J."/>
            <person name="Klein P."/>
            <person name="Conner P."/>
            <person name="Grauke L."/>
            <person name="Grimwood J."/>
            <person name="Schmutz J."/>
            <person name="Randall J.J."/>
        </authorList>
    </citation>
    <scope>NUCLEOTIDE SEQUENCE</scope>
    <source>
        <tissue evidence="1">Leaf</tissue>
    </source>
</reference>
<dbReference type="Proteomes" id="UP000811246">
    <property type="component" value="Chromosome 4"/>
</dbReference>
<dbReference type="AlphaFoldDB" id="A0A922JRI4"/>
<evidence type="ECO:0000313" key="1">
    <source>
        <dbReference type="EMBL" id="KAG6717833.1"/>
    </source>
</evidence>
<dbReference type="EMBL" id="CM031828">
    <property type="protein sequence ID" value="KAG6717833.1"/>
    <property type="molecule type" value="Genomic_DNA"/>
</dbReference>
<comment type="caution">
    <text evidence="1">The sequence shown here is derived from an EMBL/GenBank/DDBJ whole genome shotgun (WGS) entry which is preliminary data.</text>
</comment>